<gene>
    <name evidence="1" type="ordered locus">PCC8801_3196</name>
</gene>
<accession>B7JY73</accession>
<dbReference type="AlphaFoldDB" id="B7JY73"/>
<dbReference type="RefSeq" id="WP_012596436.1">
    <property type="nucleotide sequence ID" value="NC_011726.1"/>
</dbReference>
<dbReference type="HOGENOM" id="CLU_2463908_0_0_3"/>
<dbReference type="Proteomes" id="UP000008204">
    <property type="component" value="Chromosome"/>
</dbReference>
<dbReference type="KEGG" id="cyp:PCC8801_3196"/>
<dbReference type="EMBL" id="CP001287">
    <property type="protein sequence ID" value="ACK67175.1"/>
    <property type="molecule type" value="Genomic_DNA"/>
</dbReference>
<evidence type="ECO:0000313" key="1">
    <source>
        <dbReference type="EMBL" id="ACK67175.1"/>
    </source>
</evidence>
<sequence length="88" mass="10107">MAIDGFKNHWTQTVYLWLTQEETIYDQMQVLATDADHQVSTLAKEIKDLVTDFKNPLAGHNSLHAELLQLVFKEVDWSEIADSFLKDG</sequence>
<keyword evidence="2" id="KW-1185">Reference proteome</keyword>
<name>B7JY73_RIPO1</name>
<dbReference type="eggNOG" id="ENOG50343Q8">
    <property type="taxonomic scope" value="Bacteria"/>
</dbReference>
<reference evidence="2" key="1">
    <citation type="journal article" date="2011" name="MBio">
        <title>Novel metabolic attributes of the genus Cyanothece, comprising a group of unicellular nitrogen-fixing Cyanobacteria.</title>
        <authorList>
            <person name="Bandyopadhyay A."/>
            <person name="Elvitigala T."/>
            <person name="Welsh E."/>
            <person name="Stockel J."/>
            <person name="Liberton M."/>
            <person name="Min H."/>
            <person name="Sherman L.A."/>
            <person name="Pakrasi H.B."/>
        </authorList>
    </citation>
    <scope>NUCLEOTIDE SEQUENCE [LARGE SCALE GENOMIC DNA]</scope>
    <source>
        <strain evidence="2">PCC 8801</strain>
    </source>
</reference>
<evidence type="ECO:0000313" key="2">
    <source>
        <dbReference type="Proteomes" id="UP000008204"/>
    </source>
</evidence>
<protein>
    <submittedName>
        <fullName evidence="1">Uncharacterized protein</fullName>
    </submittedName>
</protein>
<dbReference type="OrthoDB" id="9947085at2"/>
<organism evidence="1 2">
    <name type="scientific">Rippkaea orientalis (strain PCC 8801 / RF-1)</name>
    <name type="common">Cyanothece sp. (strain PCC 8801)</name>
    <dbReference type="NCBI Taxonomy" id="41431"/>
    <lineage>
        <taxon>Bacteria</taxon>
        <taxon>Bacillati</taxon>
        <taxon>Cyanobacteriota</taxon>
        <taxon>Cyanophyceae</taxon>
        <taxon>Oscillatoriophycideae</taxon>
        <taxon>Chroococcales</taxon>
        <taxon>Aphanothecaceae</taxon>
        <taxon>Rippkaea</taxon>
        <taxon>Rippkaea orientalis</taxon>
    </lineage>
</organism>
<proteinExistence type="predicted"/>